<reference evidence="3" key="1">
    <citation type="submission" date="2020-05" db="EMBL/GenBank/DDBJ databases">
        <title>Mycena genomes resolve the evolution of fungal bioluminescence.</title>
        <authorList>
            <person name="Tsai I.J."/>
        </authorList>
    </citation>
    <scope>NUCLEOTIDE SEQUENCE</scope>
    <source>
        <strain evidence="3">160909Yilan</strain>
    </source>
</reference>
<feature type="region of interest" description="Disordered" evidence="1">
    <location>
        <begin position="311"/>
        <end position="334"/>
    </location>
</feature>
<evidence type="ECO:0000256" key="1">
    <source>
        <dbReference type="SAM" id="MobiDB-lite"/>
    </source>
</evidence>
<proteinExistence type="predicted"/>
<sequence length="334" mass="37300">MSRLTLSQGHLFGALYEAILFGINFILFLFLVYLFMQEKKTTRSQRVSGSHLCPVFFLRRTFVMRALYVAFFVSDVSPDIYYLDHTQTLDLVEKAFYAAATVVSDGLLILRAYVIFEGKWPAVIFPSLSLAVTFGTWIALIFAYSQQTPGTILFPHNVAVLAVLSFVMSFVTNVVITVMICVRIWIVMRRFRDTGISTSFYKQFITFTVESGLIYPVVLVVTGVFFLTNNNALEILSGSNTQVLGIVPILLTLQLRFNLSVYENNTIPNTQNSNISTLPAFNSGGYRSHNDGTELAGMPHTPRTVVKLTRSTNYSSESGGDSFGSQTKKAEDEV</sequence>
<keyword evidence="4" id="KW-1185">Reference proteome</keyword>
<keyword evidence="2" id="KW-1133">Transmembrane helix</keyword>
<comment type="caution">
    <text evidence="3">The sequence shown here is derived from an EMBL/GenBank/DDBJ whole genome shotgun (WGS) entry which is preliminary data.</text>
</comment>
<feature type="transmembrane region" description="Helical" evidence="2">
    <location>
        <begin position="207"/>
        <end position="227"/>
    </location>
</feature>
<evidence type="ECO:0000313" key="3">
    <source>
        <dbReference type="EMBL" id="KAF7340840.1"/>
    </source>
</evidence>
<feature type="transmembrane region" description="Helical" evidence="2">
    <location>
        <begin position="12"/>
        <end position="36"/>
    </location>
</feature>
<evidence type="ECO:0000256" key="2">
    <source>
        <dbReference type="SAM" id="Phobius"/>
    </source>
</evidence>
<feature type="transmembrane region" description="Helical" evidence="2">
    <location>
        <begin position="123"/>
        <end position="146"/>
    </location>
</feature>
<evidence type="ECO:0000313" key="4">
    <source>
        <dbReference type="Proteomes" id="UP000623467"/>
    </source>
</evidence>
<dbReference type="EMBL" id="JACAZH010000029">
    <property type="protein sequence ID" value="KAF7340840.1"/>
    <property type="molecule type" value="Genomic_DNA"/>
</dbReference>
<dbReference type="Proteomes" id="UP000623467">
    <property type="component" value="Unassembled WGS sequence"/>
</dbReference>
<protein>
    <submittedName>
        <fullName evidence="3">Uncharacterized protein</fullName>
    </submittedName>
</protein>
<gene>
    <name evidence="3" type="ORF">MSAN_02113400</name>
</gene>
<organism evidence="3 4">
    <name type="scientific">Mycena sanguinolenta</name>
    <dbReference type="NCBI Taxonomy" id="230812"/>
    <lineage>
        <taxon>Eukaryota</taxon>
        <taxon>Fungi</taxon>
        <taxon>Dikarya</taxon>
        <taxon>Basidiomycota</taxon>
        <taxon>Agaricomycotina</taxon>
        <taxon>Agaricomycetes</taxon>
        <taxon>Agaricomycetidae</taxon>
        <taxon>Agaricales</taxon>
        <taxon>Marasmiineae</taxon>
        <taxon>Mycenaceae</taxon>
        <taxon>Mycena</taxon>
    </lineage>
</organism>
<dbReference type="AlphaFoldDB" id="A0A8H7CKF3"/>
<keyword evidence="2" id="KW-0812">Transmembrane</keyword>
<dbReference type="OrthoDB" id="3186354at2759"/>
<feature type="transmembrane region" description="Helical" evidence="2">
    <location>
        <begin position="95"/>
        <end position="116"/>
    </location>
</feature>
<accession>A0A8H7CKF3</accession>
<name>A0A8H7CKF3_9AGAR</name>
<feature type="transmembrane region" description="Helical" evidence="2">
    <location>
        <begin position="158"/>
        <end position="186"/>
    </location>
</feature>
<keyword evidence="2" id="KW-0472">Membrane</keyword>
<feature type="compositionally biased region" description="Polar residues" evidence="1">
    <location>
        <begin position="311"/>
        <end position="327"/>
    </location>
</feature>